<dbReference type="Gene3D" id="3.40.50.300">
    <property type="entry name" value="P-loop containing nucleotide triphosphate hydrolases"/>
    <property type="match status" value="1"/>
</dbReference>
<dbReference type="EMBL" id="AP021861">
    <property type="protein sequence ID" value="BBO31097.1"/>
    <property type="molecule type" value="Genomic_DNA"/>
</dbReference>
<reference evidence="2" key="1">
    <citation type="submission" date="2019-10" db="EMBL/GenBank/DDBJ databases">
        <title>Lacipirellula parvula gen. nov., sp. nov., representing a lineage of planctomycetes widespread in freshwater anoxic habitats, and description of the family Lacipirellulaceae.</title>
        <authorList>
            <person name="Dedysh S.N."/>
            <person name="Kulichevskaya I.S."/>
            <person name="Beletsky A.V."/>
            <person name="Rakitin A.L."/>
            <person name="Mardanov A.V."/>
            <person name="Ivanova A.A."/>
            <person name="Saltykova V.X."/>
            <person name="Rijpstra W.I.C."/>
            <person name="Sinninghe Damste J.S."/>
            <person name="Ravin N.V."/>
        </authorList>
    </citation>
    <scope>NUCLEOTIDE SEQUENCE [LARGE SCALE GENOMIC DNA]</scope>
    <source>
        <strain evidence="2">PX69</strain>
    </source>
</reference>
<proteinExistence type="predicted"/>
<keyword evidence="2" id="KW-1185">Reference proteome</keyword>
<sequence>MGLSDKLRELSQEQRLDEGPTDWGQPFEESLVSVLIEKPDLFAKATPYLRPNLFQSMACMFVMAQIATDYAEHGVVPTRSLLRSRLSKQLTVDDPYEDILGLVDRKPTPREVPFVVQELDRFVGSRILNRLTSDEMLDLMAANDAVFTAAKVSEIYAEYDRFRNGDIQDSFSASELLTNFPEQRPAVVDGFFREGQIANIVSSSKVGKSWLMYGLALCVAGGHPWFGHATQQGRVLLVDNELQPEDLSFRLRSVSKELGVSLTGLDVWTLRDAPKSLSELRPRLKALEPKQYNLIILDAKYKFVEADASENDNADEARFYAMLSEIAGSTKAAITLVHHSTKGDQTEKRVTDVGSGAGAQSRAADCHIILRDHEDDGKVVLDAAIRSFKPVQPQVLHFQYPLWRLDEQADPARLATKQAKDQRNRDHEGCTQILDHLRESGKATASKLRVLGIGKDRLVKLLGQLVAAEMITETPVLVRGNPTFEYQMKSE</sequence>
<protein>
    <submittedName>
        <fullName evidence="1">Uncharacterized protein</fullName>
    </submittedName>
</protein>
<accession>A0A5K7X5J5</accession>
<dbReference type="AlphaFoldDB" id="A0A5K7X5J5"/>
<gene>
    <name evidence="1" type="ORF">PLANPX_0709</name>
</gene>
<organism evidence="1 2">
    <name type="scientific">Lacipirellula parvula</name>
    <dbReference type="NCBI Taxonomy" id="2650471"/>
    <lineage>
        <taxon>Bacteria</taxon>
        <taxon>Pseudomonadati</taxon>
        <taxon>Planctomycetota</taxon>
        <taxon>Planctomycetia</taxon>
        <taxon>Pirellulales</taxon>
        <taxon>Lacipirellulaceae</taxon>
        <taxon>Lacipirellula</taxon>
    </lineage>
</organism>
<evidence type="ECO:0000313" key="1">
    <source>
        <dbReference type="EMBL" id="BBO31097.1"/>
    </source>
</evidence>
<dbReference type="RefSeq" id="WP_152097297.1">
    <property type="nucleotide sequence ID" value="NZ_AP021861.1"/>
</dbReference>
<name>A0A5K7X5J5_9BACT</name>
<dbReference type="InterPro" id="IPR027417">
    <property type="entry name" value="P-loop_NTPase"/>
</dbReference>
<dbReference type="KEGG" id="lpav:PLANPX_0709"/>
<dbReference type="Proteomes" id="UP000326837">
    <property type="component" value="Chromosome"/>
</dbReference>
<evidence type="ECO:0000313" key="2">
    <source>
        <dbReference type="Proteomes" id="UP000326837"/>
    </source>
</evidence>
<dbReference type="Pfam" id="PF13481">
    <property type="entry name" value="AAA_25"/>
    <property type="match status" value="1"/>
</dbReference>
<dbReference type="SUPFAM" id="SSF52540">
    <property type="entry name" value="P-loop containing nucleoside triphosphate hydrolases"/>
    <property type="match status" value="1"/>
</dbReference>